<protein>
    <recommendedName>
        <fullName evidence="2">Lipoprotein</fullName>
    </recommendedName>
</protein>
<sequence>MKKLVILIAFVATASVFGSCTSYTCPTYSLENTQETPTELAQENL</sequence>
<organism evidence="1">
    <name type="scientific">hydrothermal vent metagenome</name>
    <dbReference type="NCBI Taxonomy" id="652676"/>
    <lineage>
        <taxon>unclassified sequences</taxon>
        <taxon>metagenomes</taxon>
        <taxon>ecological metagenomes</taxon>
    </lineage>
</organism>
<name>A0A3B0V404_9ZZZZ</name>
<dbReference type="AlphaFoldDB" id="A0A3B0V404"/>
<dbReference type="PROSITE" id="PS51257">
    <property type="entry name" value="PROKAR_LIPOPROTEIN"/>
    <property type="match status" value="1"/>
</dbReference>
<accession>A0A3B0V404</accession>
<reference evidence="1" key="1">
    <citation type="submission" date="2018-06" db="EMBL/GenBank/DDBJ databases">
        <authorList>
            <person name="Zhirakovskaya E."/>
        </authorList>
    </citation>
    <scope>NUCLEOTIDE SEQUENCE</scope>
</reference>
<dbReference type="EMBL" id="UOES01000128">
    <property type="protein sequence ID" value="VAW26686.1"/>
    <property type="molecule type" value="Genomic_DNA"/>
</dbReference>
<gene>
    <name evidence="1" type="ORF">MNBD_BACTEROID06-1656</name>
</gene>
<evidence type="ECO:0008006" key="2">
    <source>
        <dbReference type="Google" id="ProtNLM"/>
    </source>
</evidence>
<evidence type="ECO:0000313" key="1">
    <source>
        <dbReference type="EMBL" id="VAW26686.1"/>
    </source>
</evidence>
<proteinExistence type="predicted"/>